<protein>
    <submittedName>
        <fullName evidence="9">Uncharacterized protein</fullName>
    </submittedName>
</protein>
<dbReference type="InterPro" id="IPR044063">
    <property type="entry name" value="ZF_RING_GID"/>
</dbReference>
<keyword evidence="2" id="KW-0963">Cytoplasm</keyword>
<evidence type="ECO:0000259" key="8">
    <source>
        <dbReference type="PROSITE" id="PS51867"/>
    </source>
</evidence>
<evidence type="ECO:0000256" key="5">
    <source>
        <dbReference type="ARBA" id="ARBA00022833"/>
    </source>
</evidence>
<dbReference type="FunFam" id="3.30.40.10:FF:000143">
    <property type="entry name" value="Regulator of gluconeogenesis Rmd5"/>
    <property type="match status" value="1"/>
</dbReference>
<organism evidence="9 10">
    <name type="scientific">Elysia crispata</name>
    <name type="common">lettuce slug</name>
    <dbReference type="NCBI Taxonomy" id="231223"/>
    <lineage>
        <taxon>Eukaryota</taxon>
        <taxon>Metazoa</taxon>
        <taxon>Spiralia</taxon>
        <taxon>Lophotrochozoa</taxon>
        <taxon>Mollusca</taxon>
        <taxon>Gastropoda</taxon>
        <taxon>Heterobranchia</taxon>
        <taxon>Euthyneura</taxon>
        <taxon>Panpulmonata</taxon>
        <taxon>Sacoglossa</taxon>
        <taxon>Placobranchoidea</taxon>
        <taxon>Plakobranchidae</taxon>
        <taxon>Elysia</taxon>
    </lineage>
</organism>
<dbReference type="GO" id="GO:0034657">
    <property type="term" value="C:GID complex"/>
    <property type="evidence" value="ECO:0007669"/>
    <property type="project" value="TreeGrafter"/>
</dbReference>
<dbReference type="SMART" id="SM00757">
    <property type="entry name" value="CRA"/>
    <property type="match status" value="1"/>
</dbReference>
<keyword evidence="5" id="KW-0862">Zinc</keyword>
<name>A0AAE1DR26_9GAST</name>
<evidence type="ECO:0000256" key="1">
    <source>
        <dbReference type="ARBA" id="ARBA00004496"/>
    </source>
</evidence>
<dbReference type="GO" id="GO:0005737">
    <property type="term" value="C:cytoplasm"/>
    <property type="evidence" value="ECO:0007669"/>
    <property type="project" value="UniProtKB-SubCell"/>
</dbReference>
<evidence type="ECO:0000256" key="4">
    <source>
        <dbReference type="ARBA" id="ARBA00022771"/>
    </source>
</evidence>
<dbReference type="GO" id="GO:0043161">
    <property type="term" value="P:proteasome-mediated ubiquitin-dependent protein catabolic process"/>
    <property type="evidence" value="ECO:0007669"/>
    <property type="project" value="InterPro"/>
</dbReference>
<dbReference type="InterPro" id="IPR013144">
    <property type="entry name" value="CRA_dom"/>
</dbReference>
<dbReference type="PANTHER" id="PTHR12170:SF3">
    <property type="entry name" value="GH10162P"/>
    <property type="match status" value="1"/>
</dbReference>
<dbReference type="InterPro" id="IPR006594">
    <property type="entry name" value="LisH"/>
</dbReference>
<evidence type="ECO:0000256" key="6">
    <source>
        <dbReference type="PROSITE-ProRule" id="PRU01215"/>
    </source>
</evidence>
<evidence type="ECO:0000256" key="2">
    <source>
        <dbReference type="ARBA" id="ARBA00022490"/>
    </source>
</evidence>
<dbReference type="EMBL" id="JAWDGP010002811">
    <property type="protein sequence ID" value="KAK3779744.1"/>
    <property type="molecule type" value="Genomic_DNA"/>
</dbReference>
<dbReference type="PROSITE" id="PS51867">
    <property type="entry name" value="ZF_RING_GID"/>
    <property type="match status" value="1"/>
</dbReference>
<dbReference type="InterPro" id="IPR006595">
    <property type="entry name" value="CTLH_C"/>
</dbReference>
<keyword evidence="3" id="KW-0479">Metal-binding</keyword>
<evidence type="ECO:0000256" key="3">
    <source>
        <dbReference type="ARBA" id="ARBA00022723"/>
    </source>
</evidence>
<dbReference type="InterPro" id="IPR024964">
    <property type="entry name" value="CTLH/CRA"/>
</dbReference>
<proteinExistence type="predicted"/>
<dbReference type="GO" id="GO:0061630">
    <property type="term" value="F:ubiquitin protein ligase activity"/>
    <property type="evidence" value="ECO:0007669"/>
    <property type="project" value="InterPro"/>
</dbReference>
<dbReference type="GO" id="GO:0005634">
    <property type="term" value="C:nucleus"/>
    <property type="evidence" value="ECO:0007669"/>
    <property type="project" value="TreeGrafter"/>
</dbReference>
<feature type="domain" description="RING-Gid-type" evidence="8">
    <location>
        <begin position="336"/>
        <end position="386"/>
    </location>
</feature>
<feature type="domain" description="CTLH" evidence="7">
    <location>
        <begin position="153"/>
        <end position="210"/>
    </location>
</feature>
<feature type="zinc finger region" description="RING-Gid-type" evidence="6">
    <location>
        <begin position="336"/>
        <end position="386"/>
    </location>
</feature>
<comment type="subcellular location">
    <subcellularLocation>
        <location evidence="1">Cytoplasm</location>
    </subcellularLocation>
</comment>
<evidence type="ECO:0000259" key="7">
    <source>
        <dbReference type="PROSITE" id="PS50897"/>
    </source>
</evidence>
<dbReference type="GO" id="GO:0008270">
    <property type="term" value="F:zinc ion binding"/>
    <property type="evidence" value="ECO:0007669"/>
    <property type="project" value="UniProtKB-KW"/>
</dbReference>
<dbReference type="InterPro" id="IPR037683">
    <property type="entry name" value="Rmd5_dRing"/>
</dbReference>
<dbReference type="Pfam" id="PF10607">
    <property type="entry name" value="CTLH"/>
    <property type="match status" value="1"/>
</dbReference>
<dbReference type="SUPFAM" id="SSF57850">
    <property type="entry name" value="RING/U-box"/>
    <property type="match status" value="1"/>
</dbReference>
<comment type="caution">
    <text evidence="9">The sequence shown here is derived from an EMBL/GenBank/DDBJ whole genome shotgun (WGS) entry which is preliminary data.</text>
</comment>
<dbReference type="CDD" id="cd16652">
    <property type="entry name" value="dRING_Rmd5p-like"/>
    <property type="match status" value="1"/>
</dbReference>
<reference evidence="9" key="1">
    <citation type="journal article" date="2023" name="G3 (Bethesda)">
        <title>A reference genome for the long-term kleptoplast-retaining sea slug Elysia crispata morphotype clarki.</title>
        <authorList>
            <person name="Eastman K.E."/>
            <person name="Pendleton A.L."/>
            <person name="Shaikh M.A."/>
            <person name="Suttiyut T."/>
            <person name="Ogas R."/>
            <person name="Tomko P."/>
            <person name="Gavelis G."/>
            <person name="Widhalm J.R."/>
            <person name="Wisecaver J.H."/>
        </authorList>
    </citation>
    <scope>NUCLEOTIDE SEQUENCE</scope>
    <source>
        <strain evidence="9">ECLA1</strain>
    </source>
</reference>
<dbReference type="InterPro" id="IPR045098">
    <property type="entry name" value="Fyv10_fam"/>
</dbReference>
<evidence type="ECO:0000313" key="9">
    <source>
        <dbReference type="EMBL" id="KAK3779744.1"/>
    </source>
</evidence>
<keyword evidence="4 6" id="KW-0863">Zinc-finger</keyword>
<evidence type="ECO:0000313" key="10">
    <source>
        <dbReference type="Proteomes" id="UP001283361"/>
    </source>
</evidence>
<keyword evidence="10" id="KW-1185">Reference proteome</keyword>
<dbReference type="PROSITE" id="PS50897">
    <property type="entry name" value="CTLH"/>
    <property type="match status" value="1"/>
</dbReference>
<dbReference type="PROSITE" id="PS50896">
    <property type="entry name" value="LISH"/>
    <property type="match status" value="1"/>
</dbReference>
<dbReference type="SMART" id="SM00668">
    <property type="entry name" value="CTLH"/>
    <property type="match status" value="1"/>
</dbReference>
<sequence length="400" mass="45793">MDSCYAVDKELEKLCDKYKSANERMQQTLDDFITSVQGYANEINQKPHNEIVSEAVKTTITDFIERAKATNISVGNAHKDLHGSVSKLGKTIDRNFTTDFSAVITEGAFDGEWKQRLLNEVICEHFLRQGMLDIAESLNEDAHLQLPHVRKEPFLELHRILESLRQHILDPALQWAEQNREELNRRKSPLEFKLHRLRFIELIKCGAIKQREVLDYARKLAPFAEEHTKDMQLLMGSLLYLHEGVQNSTYSFLFEESSWVDICDIFTRDACGLLGLSVESPLSVGINAGCKALPPLLSIRQVMQSRQVAGVWSSKEELPVEIDLGQEYRYHSIFACPILRQQSSEQNPPMRLMCGHVISKDALQKLIVGNSNRLISSYSRFKCPYCPVEMTTIDARQIYF</sequence>
<accession>A0AAE1DR26</accession>
<dbReference type="AlphaFoldDB" id="A0AAE1DR26"/>
<dbReference type="Proteomes" id="UP001283361">
    <property type="component" value="Unassembled WGS sequence"/>
</dbReference>
<dbReference type="PANTHER" id="PTHR12170">
    <property type="entry name" value="MACROPHAGE ERYTHROBLAST ATTACHER-RELATED"/>
    <property type="match status" value="1"/>
</dbReference>
<gene>
    <name evidence="9" type="ORF">RRG08_035882</name>
</gene>